<feature type="transmembrane region" description="Helical" evidence="1">
    <location>
        <begin position="6"/>
        <end position="24"/>
    </location>
</feature>
<proteinExistence type="predicted"/>
<keyword evidence="1" id="KW-0472">Membrane</keyword>
<dbReference type="InterPro" id="IPR027417">
    <property type="entry name" value="P-loop_NTPase"/>
</dbReference>
<dbReference type="AlphaFoldDB" id="A0A6V0IMF3"/>
<keyword evidence="1" id="KW-1133">Transmembrane helix</keyword>
<gene>
    <name evidence="2" type="ORF">BRAN1462_LOCUS3675</name>
</gene>
<dbReference type="Pfam" id="PF17784">
    <property type="entry name" value="Sulfotransfer_4"/>
    <property type="match status" value="1"/>
</dbReference>
<organism evidence="2">
    <name type="scientific">Zooxanthella nutricula</name>
    <dbReference type="NCBI Taxonomy" id="1333877"/>
    <lineage>
        <taxon>Eukaryota</taxon>
        <taxon>Sar</taxon>
        <taxon>Alveolata</taxon>
        <taxon>Dinophyceae</taxon>
        <taxon>Peridiniales</taxon>
        <taxon>Peridiniales incertae sedis</taxon>
        <taxon>Zooxanthella</taxon>
    </lineage>
</organism>
<keyword evidence="1" id="KW-0812">Transmembrane</keyword>
<reference evidence="2" key="1">
    <citation type="submission" date="2021-01" db="EMBL/GenBank/DDBJ databases">
        <authorList>
            <person name="Corre E."/>
            <person name="Pelletier E."/>
            <person name="Niang G."/>
            <person name="Scheremetjew M."/>
            <person name="Finn R."/>
            <person name="Kale V."/>
            <person name="Holt S."/>
            <person name="Cochrane G."/>
            <person name="Meng A."/>
            <person name="Brown T."/>
            <person name="Cohen L."/>
        </authorList>
    </citation>
    <scope>NUCLEOTIDE SEQUENCE</scope>
    <source>
        <strain evidence="2">RCC3387</strain>
    </source>
</reference>
<feature type="transmembrane region" description="Helical" evidence="1">
    <location>
        <begin position="366"/>
        <end position="383"/>
    </location>
</feature>
<evidence type="ECO:0000256" key="1">
    <source>
        <dbReference type="SAM" id="Phobius"/>
    </source>
</evidence>
<name>A0A6V0IMF3_9DINO</name>
<accession>A0A6V0IMF3</accession>
<dbReference type="EMBL" id="HBGW01005592">
    <property type="protein sequence ID" value="CAD9497462.1"/>
    <property type="molecule type" value="Transcribed_RNA"/>
</dbReference>
<evidence type="ECO:0000313" key="2">
    <source>
        <dbReference type="EMBL" id="CAD9497462.1"/>
    </source>
</evidence>
<evidence type="ECO:0008006" key="3">
    <source>
        <dbReference type="Google" id="ProtNLM"/>
    </source>
</evidence>
<protein>
    <recommendedName>
        <fullName evidence="3">Sulfotransferase domain-containing protein</fullName>
    </recommendedName>
</protein>
<dbReference type="Gene3D" id="3.40.50.300">
    <property type="entry name" value="P-loop containing nucleotide triphosphate hydrolases"/>
    <property type="match status" value="1"/>
</dbReference>
<dbReference type="InterPro" id="IPR040632">
    <property type="entry name" value="Sulfotransfer_4"/>
</dbReference>
<sequence>MVPEWWLLHGVELTLLIVMLAGWGKRSCGQLALYFLWLNYSARNSPWSWFDEVDWECEHPPLPANQSGVKVILMGFSKTGTRTMSRGLWQVGLDHVYHSEDFGTFFYGPYRDKYHLKKKGLSWSELPKPIGPLAWRFPDREVMEKQSPEEFAAALSKCRIDAVAFDGFEELIQPVYQVSPGAKLVVLSWRPYEEWQKSINSYAPAVNLENALLPHVFAAQQALPWPMVDRWFAKLLNDRELERALKSGGPPITQALSPSRASLSGREGALARRRMTLLWAAGHHLHPSSKDQYDHFHSTVGDGVPQGDIMHWDMLKHTYEDLCDFLGISPCPKSGKIPKARNNFIFLQDFPLVAMYNVTSELVLHWVNYMILGAVIGAVRAMWKLMCGQRARSKVD</sequence>